<reference evidence="2" key="1">
    <citation type="submission" date="2017-12" db="EMBL/GenBank/DDBJ databases">
        <title>Genome Sequencing Reveals a Rich Biosynthetic Potential.</title>
        <authorList>
            <person name="Bertrand R.L."/>
            <person name="Abdel-Hameed M.E."/>
            <person name="Sorensen J.L."/>
        </authorList>
    </citation>
    <scope>NUCLEOTIDE SEQUENCE</scope>
</reference>
<dbReference type="EMBL" id="MG777483">
    <property type="protein sequence ID" value="AUW30918.1"/>
    <property type="molecule type" value="Genomic_DNA"/>
</dbReference>
<feature type="compositionally biased region" description="Polar residues" evidence="1">
    <location>
        <begin position="516"/>
        <end position="548"/>
    </location>
</feature>
<accession>A0A2K9YDM3</accession>
<organism evidence="2">
    <name type="scientific">Cladonia uncialis subsp. uncialis</name>
    <dbReference type="NCBI Taxonomy" id="180999"/>
    <lineage>
        <taxon>Eukaryota</taxon>
        <taxon>Fungi</taxon>
        <taxon>Dikarya</taxon>
        <taxon>Ascomycota</taxon>
        <taxon>Pezizomycotina</taxon>
        <taxon>Lecanoromycetes</taxon>
        <taxon>OSLEUM clade</taxon>
        <taxon>Lecanoromycetidae</taxon>
        <taxon>Lecanorales</taxon>
        <taxon>Lecanorineae</taxon>
        <taxon>Cladoniaceae</taxon>
        <taxon>Cladonia</taxon>
    </lineage>
</organism>
<protein>
    <recommendedName>
        <fullName evidence="3">PIN domain-containing protein</fullName>
    </recommendedName>
</protein>
<evidence type="ECO:0000256" key="1">
    <source>
        <dbReference type="SAM" id="MobiDB-lite"/>
    </source>
</evidence>
<feature type="region of interest" description="Disordered" evidence="1">
    <location>
        <begin position="411"/>
        <end position="784"/>
    </location>
</feature>
<feature type="compositionally biased region" description="Polar residues" evidence="1">
    <location>
        <begin position="586"/>
        <end position="600"/>
    </location>
</feature>
<feature type="compositionally biased region" description="Polar residues" evidence="1">
    <location>
        <begin position="440"/>
        <end position="467"/>
    </location>
</feature>
<evidence type="ECO:0000313" key="2">
    <source>
        <dbReference type="EMBL" id="AUW30918.1"/>
    </source>
</evidence>
<name>A0A2K9YDM3_CLAUC</name>
<evidence type="ECO:0008006" key="3">
    <source>
        <dbReference type="Google" id="ProtNLM"/>
    </source>
</evidence>
<feature type="compositionally biased region" description="Basic and acidic residues" evidence="1">
    <location>
        <begin position="338"/>
        <end position="352"/>
    </location>
</feature>
<dbReference type="AlphaFoldDB" id="A0A2K9YDM3"/>
<feature type="compositionally biased region" description="Polar residues" evidence="1">
    <location>
        <begin position="419"/>
        <end position="431"/>
    </location>
</feature>
<proteinExistence type="predicted"/>
<feature type="compositionally biased region" description="Basic and acidic residues" evidence="1">
    <location>
        <begin position="666"/>
        <end position="679"/>
    </location>
</feature>
<feature type="region of interest" description="Disordered" evidence="1">
    <location>
        <begin position="49"/>
        <end position="71"/>
    </location>
</feature>
<sequence length="814" mass="90240">METPICVIDAKTLVDRIQDVKRWIYNGQLHLVVPSSTFESVEQLYQKSIEVKPTPQEPPRPKSIGKPTRKEYPAFDINPRVARAFLTRLKAWKEEDAVLEQRDFIRENENHDAVEFQEPSEQYTPWKDIETEEELPEPVMDRPTTWAEALRRKQNLANGISDPSESPKGPVKPKLVARTPGSDSSPWKIKKDAPKVSAKDVPGALRPLMSCALWRLHESIHRNDANQLFLFTDQPEIYSVAQKLNIVVRSTAELKALVASKANKSDNATFGDLEREFGLQRQDEKTEIIELSGEERVVEEGDDSMMKPIEIANEPMPGEDSEKVNNSQPIDEDNPIALEHHNQETPHQDSGKENSSLAKGSADGSPSAENMPGASAFILVESKVPKVSAWSKPLADLVSKTSRDIAEKRLEGAHEINAANLSEINRPSSRSASEREGQRVTETPLQSFSPAVTSPQEETARSVQLETAPQIANHAIPLPNRSQTPPSQAIHDLEDSDEEEIVFKPQPKRYSAQKKPAQQNSRPSTPKSQPPQNTEEPSPQASTLTSQPKPKPASHGRNPMVIGHGHPQPKGSPTVIDPDAFGRNFVVNTNPSPRTLNNAQAHHYPRPRSSHGPSPQVPRSARRHEPRLSPPRSYQEPAPRDSLASEPKAEPKAEPVPHTSPRRTSRIIEPEKAAPRDAQIKAPGPDVNSSLPAPKPFETNGFAPRPPGANIRLANTRPIPSMNRSRDYRSADFGPRSQKSQSEAKPEASVPGPKIIDTTEFIPRSAMTTPLYKPRAPEPEYIEPRASMPEVEYVLKSGTTRASARGRGRLWTPS</sequence>
<feature type="region of interest" description="Disordered" evidence="1">
    <location>
        <begin position="157"/>
        <end position="195"/>
    </location>
</feature>
<feature type="region of interest" description="Disordered" evidence="1">
    <location>
        <begin position="311"/>
        <end position="372"/>
    </location>
</feature>